<dbReference type="PANTHER" id="PTHR40129">
    <property type="entry name" value="KETOPANTOATE REDUCTASE N-TERMINAL DOMAIN-CONTAINING PROTEIN"/>
    <property type="match status" value="1"/>
</dbReference>
<accession>A0A5D4H5G8</accession>
<name>A0A5D4H5G8_9SPHI</name>
<dbReference type="PANTHER" id="PTHR40129:SF2">
    <property type="entry name" value="KETOPANTOATE REDUCTASE N-TERMINAL DOMAIN-CONTAINING PROTEIN"/>
    <property type="match status" value="1"/>
</dbReference>
<sequence>MKKIGIIGCGWLGLHIAKHLFPKHKIYTTTTSQQKKAELIAMGYDSIAIQFSDDEILQQYKSWKALEHLDIIIISVPFSKRANIKLLQNRFENISLFIDGFDKQLFLMSSIGIYPQLQMEIGEETLHEQLLNPSILAVEQLIKSKFSQVNILRLGGLMGGDRMFSNYQTSTPDQIVNHVHYEDIVLIIEKMIRKKTYSKTYNIVAPAHPTKQEIINYQKGLSEPQNIQEHGRKIMSTLSEQDLSYQYLHPDPKAFK</sequence>
<proteinExistence type="predicted"/>
<dbReference type="SUPFAM" id="SSF51735">
    <property type="entry name" value="NAD(P)-binding Rossmann-fold domains"/>
    <property type="match status" value="1"/>
</dbReference>
<evidence type="ECO:0000313" key="2">
    <source>
        <dbReference type="EMBL" id="TYR35744.1"/>
    </source>
</evidence>
<dbReference type="Proteomes" id="UP000322362">
    <property type="component" value="Unassembled WGS sequence"/>
</dbReference>
<dbReference type="Pfam" id="PF03807">
    <property type="entry name" value="F420_oxidored"/>
    <property type="match status" value="1"/>
</dbReference>
<organism evidence="2 3">
    <name type="scientific">Sphingobacterium phlebotomi</name>
    <dbReference type="NCBI Taxonomy" id="2605433"/>
    <lineage>
        <taxon>Bacteria</taxon>
        <taxon>Pseudomonadati</taxon>
        <taxon>Bacteroidota</taxon>
        <taxon>Sphingobacteriia</taxon>
        <taxon>Sphingobacteriales</taxon>
        <taxon>Sphingobacteriaceae</taxon>
        <taxon>Sphingobacterium</taxon>
    </lineage>
</organism>
<dbReference type="RefSeq" id="WP_148919410.1">
    <property type="nucleotide sequence ID" value="NZ_VTAV01000007.1"/>
</dbReference>
<reference evidence="2 3" key="1">
    <citation type="submission" date="2019-08" db="EMBL/GenBank/DDBJ databases">
        <title>Phlebobacter frassis gen. nov. sp. nov., a new member of family Sphingobacteriaceae isolated from sand fly rearing media.</title>
        <authorList>
            <person name="Kakumanu M.L."/>
            <person name="Marayati B.F."/>
            <person name="Wada-Katsumata A."/>
            <person name="Wasserberg G."/>
            <person name="Schal C."/>
            <person name="Apperson C.S."/>
            <person name="Ponnusamy L."/>
        </authorList>
    </citation>
    <scope>NUCLEOTIDE SEQUENCE [LARGE SCALE GENOMIC DNA]</scope>
    <source>
        <strain evidence="2 3">SSI9</strain>
    </source>
</reference>
<feature type="domain" description="Pyrroline-5-carboxylate reductase catalytic N-terminal" evidence="1">
    <location>
        <begin position="3"/>
        <end position="80"/>
    </location>
</feature>
<evidence type="ECO:0000259" key="1">
    <source>
        <dbReference type="Pfam" id="PF03807"/>
    </source>
</evidence>
<dbReference type="Gene3D" id="3.40.50.720">
    <property type="entry name" value="NAD(P)-binding Rossmann-like Domain"/>
    <property type="match status" value="1"/>
</dbReference>
<protein>
    <submittedName>
        <fullName evidence="2">Epimerase</fullName>
    </submittedName>
</protein>
<keyword evidence="3" id="KW-1185">Reference proteome</keyword>
<gene>
    <name evidence="2" type="ORF">FXV77_11715</name>
</gene>
<evidence type="ECO:0000313" key="3">
    <source>
        <dbReference type="Proteomes" id="UP000322362"/>
    </source>
</evidence>
<dbReference type="AlphaFoldDB" id="A0A5D4H5G8"/>
<dbReference type="EMBL" id="VTAV01000007">
    <property type="protein sequence ID" value="TYR35744.1"/>
    <property type="molecule type" value="Genomic_DNA"/>
</dbReference>
<comment type="caution">
    <text evidence="2">The sequence shown here is derived from an EMBL/GenBank/DDBJ whole genome shotgun (WGS) entry which is preliminary data.</text>
</comment>
<dbReference type="InterPro" id="IPR028939">
    <property type="entry name" value="P5C_Rdtase_cat_N"/>
</dbReference>
<dbReference type="InterPro" id="IPR036291">
    <property type="entry name" value="NAD(P)-bd_dom_sf"/>
</dbReference>